<dbReference type="InterPro" id="IPR000182">
    <property type="entry name" value="GNAT_dom"/>
</dbReference>
<dbReference type="AlphaFoldDB" id="A0A1C4X6M0"/>
<evidence type="ECO:0000313" key="3">
    <source>
        <dbReference type="Proteomes" id="UP000198253"/>
    </source>
</evidence>
<dbReference type="CDD" id="cd04301">
    <property type="entry name" value="NAT_SF"/>
    <property type="match status" value="1"/>
</dbReference>
<dbReference type="InterPro" id="IPR051531">
    <property type="entry name" value="N-acetyltransferase"/>
</dbReference>
<dbReference type="GO" id="GO:0016747">
    <property type="term" value="F:acyltransferase activity, transferring groups other than amino-acyl groups"/>
    <property type="evidence" value="ECO:0007669"/>
    <property type="project" value="InterPro"/>
</dbReference>
<reference evidence="3" key="1">
    <citation type="submission" date="2016-06" db="EMBL/GenBank/DDBJ databases">
        <authorList>
            <person name="Varghese N."/>
            <person name="Submissions Spin"/>
        </authorList>
    </citation>
    <scope>NUCLEOTIDE SEQUENCE [LARGE SCALE GENOMIC DNA]</scope>
    <source>
        <strain evidence="3">DSM 43816</strain>
    </source>
</reference>
<name>A0A1C4X6M0_MICEC</name>
<dbReference type="SUPFAM" id="SSF55729">
    <property type="entry name" value="Acyl-CoA N-acyltransferases (Nat)"/>
    <property type="match status" value="1"/>
</dbReference>
<evidence type="ECO:0000259" key="1">
    <source>
        <dbReference type="PROSITE" id="PS51186"/>
    </source>
</evidence>
<dbReference type="InParanoid" id="A0A1C4X6M0"/>
<sequence>MVSDVRLRDVEVDDVEAYVRMRCDPAMTAHLGGPFPRDRVEAQVARDVELATGGTSLIKMIVVDSPGAGTVAGTVTLLPHEVDGEPGAGTVAGTVTLSPHEVDGEPGAEIGWMVLPEHQGRGLARRAVRSLLDLAASDDRWGVVHAFPDVGNVPSNGICRALGFTSLGEREWPFRGRVFRVHHWRIDLRG</sequence>
<dbReference type="RefSeq" id="WP_211296293.1">
    <property type="nucleotide sequence ID" value="NZ_LT607413.1"/>
</dbReference>
<proteinExistence type="predicted"/>
<dbReference type="Proteomes" id="UP000198253">
    <property type="component" value="Chromosome I"/>
</dbReference>
<gene>
    <name evidence="2" type="ORF">GA0070618_2801</name>
</gene>
<organism evidence="2 3">
    <name type="scientific">Micromonospora echinospora</name>
    <name type="common">Micromonospora purpurea</name>
    <dbReference type="NCBI Taxonomy" id="1877"/>
    <lineage>
        <taxon>Bacteria</taxon>
        <taxon>Bacillati</taxon>
        <taxon>Actinomycetota</taxon>
        <taxon>Actinomycetes</taxon>
        <taxon>Micromonosporales</taxon>
        <taxon>Micromonosporaceae</taxon>
        <taxon>Micromonospora</taxon>
    </lineage>
</organism>
<dbReference type="InterPro" id="IPR016181">
    <property type="entry name" value="Acyl_CoA_acyltransferase"/>
</dbReference>
<evidence type="ECO:0000313" key="2">
    <source>
        <dbReference type="EMBL" id="SCF04098.1"/>
    </source>
</evidence>
<dbReference type="Gene3D" id="3.40.630.30">
    <property type="match status" value="1"/>
</dbReference>
<dbReference type="PANTHER" id="PTHR43792">
    <property type="entry name" value="GNAT FAMILY, PUTATIVE (AFU_ORTHOLOGUE AFUA_3G00765)-RELATED-RELATED"/>
    <property type="match status" value="1"/>
</dbReference>
<dbReference type="PROSITE" id="PS51186">
    <property type="entry name" value="GNAT"/>
    <property type="match status" value="1"/>
</dbReference>
<keyword evidence="2" id="KW-0808">Transferase</keyword>
<protein>
    <submittedName>
        <fullName evidence="2">Protein N-acetyltransferase, RimJ/RimL family</fullName>
    </submittedName>
</protein>
<feature type="domain" description="N-acetyltransferase" evidence="1">
    <location>
        <begin position="5"/>
        <end position="186"/>
    </location>
</feature>
<accession>A0A1C4X6M0</accession>
<dbReference type="Pfam" id="PF13302">
    <property type="entry name" value="Acetyltransf_3"/>
    <property type="match status" value="1"/>
</dbReference>
<dbReference type="EMBL" id="LT607413">
    <property type="protein sequence ID" value="SCF04098.1"/>
    <property type="molecule type" value="Genomic_DNA"/>
</dbReference>
<keyword evidence="3" id="KW-1185">Reference proteome</keyword>